<dbReference type="InterPro" id="IPR025857">
    <property type="entry name" value="MacB_PCD"/>
</dbReference>
<feature type="transmembrane region" description="Helical" evidence="6">
    <location>
        <begin position="381"/>
        <end position="407"/>
    </location>
</feature>
<dbReference type="OrthoDB" id="916504at2"/>
<name>A0A369QKV0_9BACT</name>
<sequence length="800" mass="88587">MIPYYFAQAWRRIAKDKTYSFLNIVGLSAGLTCFAFIALWVKDELSYDAFNQNVNRIVRLTQTIKTENGLSQSAATGAPMAQALQQDYAEIENTVRMDSREELVQHQNQQTLESILLTEPSFFKIFSYHLTQGHAATALQEPYSVILTESTARKYFGNANPVGQTLTIYMYDKDGKGTSYKVTGITPDPPPNAHFSFTVLASFSTIAAANPAGWNDWSNSSLYTYLLLQPGVSNKAFSAKISRFYAKYTSEQLAPGRAISAFALQPLRDIHLSGHLQNELAPSGDKNQVYTFATIGVFILLLAGINYTNLATARATGRAKEVGIKKVVGAHKKQLIFQYLSESVVMALLALLLALFLSFFIEPFFYQLTGKNRSLFASPYLLLFLTGVTLFLGLLSGIYPALVLSAFKPASILKGAFRASAQGVRLRRSLVIAQFAISLMLITSVIIIYTQMQYIQNKKLGYDKEGLLFLRVHGNINVIKGYEAFKNELTASPLITGVATSNSLIVNGLDAAVSWTIDLAGKPLPVNTATLSADANYLRVYGIPLLAGKNFTPSAANTSQQQIILNERAVKEFGWIKAENAIGKPFTLDGQPGTVVGVIPDFHFQLLYQAIEPLAINYQNQHFARITLKINVQEGRQSLALIEKVWAKHFPAALFDYDFLDLFIQKQYQAEERFSKLILYFSVLSLVIACLGLYGLVAYTTAQKAKEISIRKILGASVNSIAVLLSKDFLKLIVVAGLVAMPFAWYIMQQWLQAFTYRISITWWMFGAAVTLVLVIAFITMSFQALKAALANPVEALRSE</sequence>
<evidence type="ECO:0000313" key="10">
    <source>
        <dbReference type="Proteomes" id="UP000253919"/>
    </source>
</evidence>
<feature type="domain" description="ABC3 transporter permease C-terminal" evidence="7">
    <location>
        <begin position="681"/>
        <end position="790"/>
    </location>
</feature>
<keyword evidence="9" id="KW-0547">Nucleotide-binding</keyword>
<dbReference type="PANTHER" id="PTHR30572">
    <property type="entry name" value="MEMBRANE COMPONENT OF TRANSPORTER-RELATED"/>
    <property type="match status" value="1"/>
</dbReference>
<evidence type="ECO:0000256" key="6">
    <source>
        <dbReference type="SAM" id="Phobius"/>
    </source>
</evidence>
<dbReference type="GO" id="GO:0005886">
    <property type="term" value="C:plasma membrane"/>
    <property type="evidence" value="ECO:0007669"/>
    <property type="project" value="UniProtKB-SubCell"/>
</dbReference>
<organism evidence="9 10">
    <name type="scientific">Adhaeribacter pallidiroseus</name>
    <dbReference type="NCBI Taxonomy" id="2072847"/>
    <lineage>
        <taxon>Bacteria</taxon>
        <taxon>Pseudomonadati</taxon>
        <taxon>Bacteroidota</taxon>
        <taxon>Cytophagia</taxon>
        <taxon>Cytophagales</taxon>
        <taxon>Hymenobacteraceae</taxon>
        <taxon>Adhaeribacter</taxon>
    </lineage>
</organism>
<evidence type="ECO:0000256" key="3">
    <source>
        <dbReference type="ARBA" id="ARBA00022692"/>
    </source>
</evidence>
<keyword evidence="9" id="KW-0067">ATP-binding</keyword>
<evidence type="ECO:0000256" key="2">
    <source>
        <dbReference type="ARBA" id="ARBA00022475"/>
    </source>
</evidence>
<comment type="caution">
    <text evidence="9">The sequence shown here is derived from an EMBL/GenBank/DDBJ whole genome shotgun (WGS) entry which is preliminary data.</text>
</comment>
<proteinExistence type="predicted"/>
<dbReference type="RefSeq" id="WP_115374535.1">
    <property type="nucleotide sequence ID" value="NZ_QASA01000001.1"/>
</dbReference>
<feature type="domain" description="MacB-like periplasmic core" evidence="8">
    <location>
        <begin position="20"/>
        <end position="242"/>
    </location>
</feature>
<feature type="domain" description="ABC3 transporter permease C-terminal" evidence="7">
    <location>
        <begin position="294"/>
        <end position="405"/>
    </location>
</feature>
<dbReference type="EMBL" id="QASA01000001">
    <property type="protein sequence ID" value="RDC65543.1"/>
    <property type="molecule type" value="Genomic_DNA"/>
</dbReference>
<feature type="transmembrane region" description="Helical" evidence="6">
    <location>
        <begin position="21"/>
        <end position="41"/>
    </location>
</feature>
<comment type="subcellular location">
    <subcellularLocation>
        <location evidence="1">Cell membrane</location>
        <topology evidence="1">Multi-pass membrane protein</topology>
    </subcellularLocation>
</comment>
<evidence type="ECO:0000256" key="4">
    <source>
        <dbReference type="ARBA" id="ARBA00022989"/>
    </source>
</evidence>
<dbReference type="InterPro" id="IPR003838">
    <property type="entry name" value="ABC3_permease_C"/>
</dbReference>
<accession>A0A369QKV0</accession>
<keyword evidence="10" id="KW-1185">Reference proteome</keyword>
<feature type="transmembrane region" description="Helical" evidence="6">
    <location>
        <begin position="339"/>
        <end position="361"/>
    </location>
</feature>
<keyword evidence="5 6" id="KW-0472">Membrane</keyword>
<feature type="transmembrane region" description="Helical" evidence="6">
    <location>
        <begin position="729"/>
        <end position="748"/>
    </location>
</feature>
<dbReference type="InterPro" id="IPR050250">
    <property type="entry name" value="Macrolide_Exporter_MacB"/>
</dbReference>
<dbReference type="Pfam" id="PF02687">
    <property type="entry name" value="FtsX"/>
    <property type="match status" value="2"/>
</dbReference>
<feature type="transmembrane region" description="Helical" evidence="6">
    <location>
        <begin position="289"/>
        <end position="310"/>
    </location>
</feature>
<feature type="transmembrane region" description="Helical" evidence="6">
    <location>
        <begin position="428"/>
        <end position="449"/>
    </location>
</feature>
<evidence type="ECO:0000259" key="7">
    <source>
        <dbReference type="Pfam" id="PF02687"/>
    </source>
</evidence>
<evidence type="ECO:0000259" key="8">
    <source>
        <dbReference type="Pfam" id="PF12704"/>
    </source>
</evidence>
<feature type="domain" description="MacB-like periplasmic core" evidence="8">
    <location>
        <begin position="442"/>
        <end position="602"/>
    </location>
</feature>
<protein>
    <submittedName>
        <fullName evidence="9">Macrolide export ATP-binding/permease protein MacB</fullName>
    </submittedName>
</protein>
<keyword evidence="4 6" id="KW-1133">Transmembrane helix</keyword>
<evidence type="ECO:0000256" key="1">
    <source>
        <dbReference type="ARBA" id="ARBA00004651"/>
    </source>
</evidence>
<dbReference type="PANTHER" id="PTHR30572:SF18">
    <property type="entry name" value="ABC-TYPE MACROLIDE FAMILY EXPORT SYSTEM PERMEASE COMPONENT 2"/>
    <property type="match status" value="1"/>
</dbReference>
<feature type="transmembrane region" description="Helical" evidence="6">
    <location>
        <begin position="760"/>
        <end position="779"/>
    </location>
</feature>
<dbReference type="Pfam" id="PF12704">
    <property type="entry name" value="MacB_PCD"/>
    <property type="match status" value="2"/>
</dbReference>
<evidence type="ECO:0000313" key="9">
    <source>
        <dbReference type="EMBL" id="RDC65543.1"/>
    </source>
</evidence>
<dbReference type="Proteomes" id="UP000253919">
    <property type="component" value="Unassembled WGS sequence"/>
</dbReference>
<gene>
    <name evidence="9" type="ORF">AHMF7616_04173</name>
</gene>
<keyword evidence="3 6" id="KW-0812">Transmembrane</keyword>
<dbReference type="GO" id="GO:0022857">
    <property type="term" value="F:transmembrane transporter activity"/>
    <property type="evidence" value="ECO:0007669"/>
    <property type="project" value="TreeGrafter"/>
</dbReference>
<dbReference type="AlphaFoldDB" id="A0A369QKV0"/>
<evidence type="ECO:0000256" key="5">
    <source>
        <dbReference type="ARBA" id="ARBA00023136"/>
    </source>
</evidence>
<feature type="transmembrane region" description="Helical" evidence="6">
    <location>
        <begin position="677"/>
        <end position="702"/>
    </location>
</feature>
<reference evidence="9 10" key="1">
    <citation type="submission" date="2018-04" db="EMBL/GenBank/DDBJ databases">
        <title>Adhaeribacter sp. HMF7616 genome sequencing and assembly.</title>
        <authorList>
            <person name="Kang H."/>
            <person name="Kang J."/>
            <person name="Cha I."/>
            <person name="Kim H."/>
            <person name="Joh K."/>
        </authorList>
    </citation>
    <scope>NUCLEOTIDE SEQUENCE [LARGE SCALE GENOMIC DNA]</scope>
    <source>
        <strain evidence="9 10">HMF7616</strain>
    </source>
</reference>
<keyword evidence="2" id="KW-1003">Cell membrane</keyword>
<dbReference type="GO" id="GO:0005524">
    <property type="term" value="F:ATP binding"/>
    <property type="evidence" value="ECO:0007669"/>
    <property type="project" value="UniProtKB-KW"/>
</dbReference>